<evidence type="ECO:0000256" key="1">
    <source>
        <dbReference type="SAM" id="MobiDB-lite"/>
    </source>
</evidence>
<evidence type="ECO:0000313" key="2">
    <source>
        <dbReference type="EMBL" id="JAD80171.1"/>
    </source>
</evidence>
<feature type="compositionally biased region" description="Low complexity" evidence="1">
    <location>
        <begin position="24"/>
        <end position="33"/>
    </location>
</feature>
<sequence length="71" mass="8023">MEAGATRVSGPSLCAPPRPRELRATSGAAPGTTGRRRRARRRPTRYTSTRSRRWWRRTSTGRARTSGRSRL</sequence>
<protein>
    <submittedName>
        <fullName evidence="2">Uncharacterized protein</fullName>
    </submittedName>
</protein>
<feature type="region of interest" description="Disordered" evidence="1">
    <location>
        <begin position="1"/>
        <end position="71"/>
    </location>
</feature>
<accession>A0A0A9CX69</accession>
<reference evidence="2" key="2">
    <citation type="journal article" date="2015" name="Data Brief">
        <title>Shoot transcriptome of the giant reed, Arundo donax.</title>
        <authorList>
            <person name="Barrero R.A."/>
            <person name="Guerrero F.D."/>
            <person name="Moolhuijzen P."/>
            <person name="Goolsby J.A."/>
            <person name="Tidwell J."/>
            <person name="Bellgard S.E."/>
            <person name="Bellgard M.I."/>
        </authorList>
    </citation>
    <scope>NUCLEOTIDE SEQUENCE</scope>
    <source>
        <tissue evidence="2">Shoot tissue taken approximately 20 cm above the soil surface</tissue>
    </source>
</reference>
<dbReference type="AlphaFoldDB" id="A0A0A9CX69"/>
<feature type="compositionally biased region" description="Basic residues" evidence="1">
    <location>
        <begin position="34"/>
        <end position="56"/>
    </location>
</feature>
<reference evidence="2" key="1">
    <citation type="submission" date="2014-09" db="EMBL/GenBank/DDBJ databases">
        <authorList>
            <person name="Magalhaes I.L.F."/>
            <person name="Oliveira U."/>
            <person name="Santos F.R."/>
            <person name="Vidigal T.H.D.A."/>
            <person name="Brescovit A.D."/>
            <person name="Santos A.J."/>
        </authorList>
    </citation>
    <scope>NUCLEOTIDE SEQUENCE</scope>
    <source>
        <tissue evidence="2">Shoot tissue taken approximately 20 cm above the soil surface</tissue>
    </source>
</reference>
<name>A0A0A9CX69_ARUDO</name>
<proteinExistence type="predicted"/>
<dbReference type="EMBL" id="GBRH01217724">
    <property type="protein sequence ID" value="JAD80171.1"/>
    <property type="molecule type" value="Transcribed_RNA"/>
</dbReference>
<organism evidence="2">
    <name type="scientific">Arundo donax</name>
    <name type="common">Giant reed</name>
    <name type="synonym">Donax arundinaceus</name>
    <dbReference type="NCBI Taxonomy" id="35708"/>
    <lineage>
        <taxon>Eukaryota</taxon>
        <taxon>Viridiplantae</taxon>
        <taxon>Streptophyta</taxon>
        <taxon>Embryophyta</taxon>
        <taxon>Tracheophyta</taxon>
        <taxon>Spermatophyta</taxon>
        <taxon>Magnoliopsida</taxon>
        <taxon>Liliopsida</taxon>
        <taxon>Poales</taxon>
        <taxon>Poaceae</taxon>
        <taxon>PACMAD clade</taxon>
        <taxon>Arundinoideae</taxon>
        <taxon>Arundineae</taxon>
        <taxon>Arundo</taxon>
    </lineage>
</organism>